<dbReference type="AlphaFoldDB" id="A0A9W5F3S5"/>
<gene>
    <name evidence="1" type="ORF">AGR2A_pb10103</name>
</gene>
<comment type="caution">
    <text evidence="1">The sequence shown here is derived from an EMBL/GenBank/DDBJ whole genome shotgun (WGS) entry which is preliminary data.</text>
</comment>
<dbReference type="Proteomes" id="UP000191933">
    <property type="component" value="Unassembled WGS sequence"/>
</dbReference>
<accession>A0A9W5F3S5</accession>
<dbReference type="EMBL" id="FBVY01000047">
    <property type="protein sequence ID" value="CUX03314.1"/>
    <property type="molecule type" value="Genomic_DNA"/>
</dbReference>
<reference evidence="1 2" key="1">
    <citation type="submission" date="2016-01" db="EMBL/GenBank/DDBJ databases">
        <authorList>
            <person name="Regsiter A."/>
            <person name="william w."/>
        </authorList>
    </citation>
    <scope>NUCLEOTIDE SEQUENCE [LARGE SCALE GENOMIC DNA]</scope>
    <source>
        <strain evidence="1 2">CFBP 5494</strain>
    </source>
</reference>
<evidence type="ECO:0000313" key="2">
    <source>
        <dbReference type="Proteomes" id="UP000191933"/>
    </source>
</evidence>
<evidence type="ECO:0000313" key="1">
    <source>
        <dbReference type="EMBL" id="CUX03314.1"/>
    </source>
</evidence>
<proteinExistence type="predicted"/>
<organism evidence="1 2">
    <name type="scientific">Agrobacterium genomosp. 2 str. CFBP 5494</name>
    <dbReference type="NCBI Taxonomy" id="1183436"/>
    <lineage>
        <taxon>Bacteria</taxon>
        <taxon>Pseudomonadati</taxon>
        <taxon>Pseudomonadota</taxon>
        <taxon>Alphaproteobacteria</taxon>
        <taxon>Hyphomicrobiales</taxon>
        <taxon>Rhizobiaceae</taxon>
        <taxon>Rhizobium/Agrobacterium group</taxon>
        <taxon>Agrobacterium</taxon>
        <taxon>Agrobacterium tumefaciens complex</taxon>
    </lineage>
</organism>
<sequence>MNHLNVPQIEAAKFLYGTLDIEAYHANDRRREALSAANRHKSLCHCQSARRLRVPQVRGRWLTAR</sequence>
<keyword evidence="2" id="KW-1185">Reference proteome</keyword>
<name>A0A9W5F3S5_9HYPH</name>
<protein>
    <submittedName>
        <fullName evidence="1">Uncharacterized protein</fullName>
    </submittedName>
</protein>